<name>A0A1H3TTN5_9PSEU</name>
<dbReference type="PANTHER" id="PTHR33744">
    <property type="entry name" value="CARBOHYDRATE DIACID REGULATOR"/>
    <property type="match status" value="1"/>
</dbReference>
<sequence>MSSETLIVVEDEHELRAWLTAIGTLTSAVNSGRGLSDVLDLVASTARQLLGLDFCGVLVPDAEERNLVIAGASGLSATYVARINSDHPVRLEPDARSGAPSSRAYRSGRPAAVSDISREPGFIWGGVAHDQDYRSMLSVPLVTASGVIGTLNSYRSEVHDFDAKEISCLQLLAEHAAIAITSARLVEDLREQHELVTRSEQIHQRLLRVAVRSGGMPGIAAALHDLLRTAVLLQDARGEVLAAAGPATEPPVAGWPTAAPPPGTELVHEQDGYVVADVVLSGEVPARVWLPGYSGELSTVDRRALEHASVVLSLELLRRRTALEVEQNLRGELLAELLGGADPRASALRHRARLLGHDLARSHCALVGQINTTGQTSADQARRRATEEANRLASTINPRPLVAQHRDAIVALWPVSASGPAAGPDAAEALRRALCTTVGVTSATVAVSEPTDHQFAEACRTARGALTVAERDERIGGVVTLDGLGVAGLLLQLDDPAPLRGYADRTLGPLVRHDEEHGTSLVATLRAHLAHRLDRQATAQALIVHPNTISQRLRRIETLTGLDLRDPTAALDARSALMVLDVAHGLSRRDPWAD</sequence>
<evidence type="ECO:0000256" key="1">
    <source>
        <dbReference type="ARBA" id="ARBA00006754"/>
    </source>
</evidence>
<feature type="domain" description="PH" evidence="3">
    <location>
        <begin position="1"/>
        <end position="27"/>
    </location>
</feature>
<gene>
    <name evidence="4" type="ORF">SAMN05216215_109114</name>
</gene>
<keyword evidence="5" id="KW-1185">Reference proteome</keyword>
<dbReference type="InterPro" id="IPR041522">
    <property type="entry name" value="CdaR_GGDEF"/>
</dbReference>
<dbReference type="InterPro" id="IPR051448">
    <property type="entry name" value="CdaR-like_regulators"/>
</dbReference>
<dbReference type="Pfam" id="PF13185">
    <property type="entry name" value="GAF_2"/>
    <property type="match status" value="1"/>
</dbReference>
<dbReference type="Gene3D" id="3.30.450.40">
    <property type="match status" value="1"/>
</dbReference>
<proteinExistence type="inferred from homology"/>
<dbReference type="AlphaFoldDB" id="A0A1H3TTN5"/>
<dbReference type="STRING" id="418495.SAMN05216215_109114"/>
<dbReference type="InterPro" id="IPR003018">
    <property type="entry name" value="GAF"/>
</dbReference>
<comment type="similarity">
    <text evidence="1">Belongs to the CdaR family.</text>
</comment>
<dbReference type="Pfam" id="PF17853">
    <property type="entry name" value="GGDEF_2"/>
    <property type="match status" value="1"/>
</dbReference>
<dbReference type="Pfam" id="PF13556">
    <property type="entry name" value="HTH_30"/>
    <property type="match status" value="1"/>
</dbReference>
<evidence type="ECO:0000259" key="3">
    <source>
        <dbReference type="PROSITE" id="PS50003"/>
    </source>
</evidence>
<dbReference type="PROSITE" id="PS50003">
    <property type="entry name" value="PH_DOMAIN"/>
    <property type="match status" value="1"/>
</dbReference>
<evidence type="ECO:0000256" key="2">
    <source>
        <dbReference type="SAM" id="MobiDB-lite"/>
    </source>
</evidence>
<accession>A0A1H3TTN5</accession>
<dbReference type="SMART" id="SM00065">
    <property type="entry name" value="GAF"/>
    <property type="match status" value="1"/>
</dbReference>
<protein>
    <submittedName>
        <fullName evidence="4">Transcriptional regulator, CdaR family</fullName>
    </submittedName>
</protein>
<organism evidence="4 5">
    <name type="scientific">Saccharopolyspora shandongensis</name>
    <dbReference type="NCBI Taxonomy" id="418495"/>
    <lineage>
        <taxon>Bacteria</taxon>
        <taxon>Bacillati</taxon>
        <taxon>Actinomycetota</taxon>
        <taxon>Actinomycetes</taxon>
        <taxon>Pseudonocardiales</taxon>
        <taxon>Pseudonocardiaceae</taxon>
        <taxon>Saccharopolyspora</taxon>
    </lineage>
</organism>
<dbReference type="InterPro" id="IPR025736">
    <property type="entry name" value="PucR_C-HTH_dom"/>
</dbReference>
<dbReference type="InterPro" id="IPR029016">
    <property type="entry name" value="GAF-like_dom_sf"/>
</dbReference>
<feature type="region of interest" description="Disordered" evidence="2">
    <location>
        <begin position="245"/>
        <end position="264"/>
    </location>
</feature>
<dbReference type="InterPro" id="IPR001849">
    <property type="entry name" value="PH_domain"/>
</dbReference>
<dbReference type="Gene3D" id="1.10.10.2840">
    <property type="entry name" value="PucR C-terminal helix-turn-helix domain"/>
    <property type="match status" value="1"/>
</dbReference>
<evidence type="ECO:0000313" key="5">
    <source>
        <dbReference type="Proteomes" id="UP000199529"/>
    </source>
</evidence>
<evidence type="ECO:0000313" key="4">
    <source>
        <dbReference type="EMBL" id="SDZ53171.1"/>
    </source>
</evidence>
<dbReference type="EMBL" id="FNOK01000091">
    <property type="protein sequence ID" value="SDZ53171.1"/>
    <property type="molecule type" value="Genomic_DNA"/>
</dbReference>
<dbReference type="InterPro" id="IPR042070">
    <property type="entry name" value="PucR_C-HTH_sf"/>
</dbReference>
<dbReference type="PANTHER" id="PTHR33744:SF1">
    <property type="entry name" value="DNA-BINDING TRANSCRIPTIONAL ACTIVATOR ADER"/>
    <property type="match status" value="1"/>
</dbReference>
<dbReference type="Proteomes" id="UP000199529">
    <property type="component" value="Unassembled WGS sequence"/>
</dbReference>
<dbReference type="SUPFAM" id="SSF55781">
    <property type="entry name" value="GAF domain-like"/>
    <property type="match status" value="1"/>
</dbReference>
<reference evidence="5" key="1">
    <citation type="submission" date="2016-10" db="EMBL/GenBank/DDBJ databases">
        <authorList>
            <person name="Varghese N."/>
            <person name="Submissions S."/>
        </authorList>
    </citation>
    <scope>NUCLEOTIDE SEQUENCE [LARGE SCALE GENOMIC DNA]</scope>
    <source>
        <strain evidence="5">CGMCC 4.3530</strain>
    </source>
</reference>